<gene>
    <name evidence="2" type="ORF">KO508_02670</name>
</gene>
<keyword evidence="1" id="KW-1133">Transmembrane helix</keyword>
<feature type="transmembrane region" description="Helical" evidence="1">
    <location>
        <begin position="154"/>
        <end position="173"/>
    </location>
</feature>
<keyword evidence="1" id="KW-0812">Transmembrane</keyword>
<evidence type="ECO:0000313" key="3">
    <source>
        <dbReference type="Proteomes" id="UP000753376"/>
    </source>
</evidence>
<accession>A0ABS6A412</accession>
<dbReference type="EMBL" id="JAHKPV010000001">
    <property type="protein sequence ID" value="MBU2872898.1"/>
    <property type="molecule type" value="Genomic_DNA"/>
</dbReference>
<protein>
    <recommendedName>
        <fullName evidence="4">SMODS and SLOG-associating 2TM effector domain-containing protein</fullName>
    </recommendedName>
</protein>
<keyword evidence="3" id="KW-1185">Reference proteome</keyword>
<evidence type="ECO:0000256" key="1">
    <source>
        <dbReference type="SAM" id="Phobius"/>
    </source>
</evidence>
<proteinExistence type="predicted"/>
<dbReference type="RefSeq" id="WP_216006782.1">
    <property type="nucleotide sequence ID" value="NZ_JAHKPV010000001.1"/>
</dbReference>
<keyword evidence="1" id="KW-0472">Membrane</keyword>
<name>A0ABS6A412_9GAMM</name>
<dbReference type="Proteomes" id="UP000753376">
    <property type="component" value="Unassembled WGS sequence"/>
</dbReference>
<sequence>MEAFLDRCEFERPRHLQLAGRLWSICEKTPSGNELMEVFQGELENGTAESLALFGEIFIENSGDEDVLKPGSIEEYFKVLGDKSVIFCSLSRSKRLLKEYSRSGDERFVLLATLSYKRALFRGSLTGLVLYIVFRKSVERNEGLGSILDGFFTWVLNALFSILSGIVSMGVGYKNRWWRYTEIYHWMPRKVESIDGILISKNVEW</sequence>
<evidence type="ECO:0000313" key="2">
    <source>
        <dbReference type="EMBL" id="MBU2872898.1"/>
    </source>
</evidence>
<organism evidence="2 3">
    <name type="scientific">Marinobacter salexigens</name>
    <dbReference type="NCBI Taxonomy" id="1925763"/>
    <lineage>
        <taxon>Bacteria</taxon>
        <taxon>Pseudomonadati</taxon>
        <taxon>Pseudomonadota</taxon>
        <taxon>Gammaproteobacteria</taxon>
        <taxon>Pseudomonadales</taxon>
        <taxon>Marinobacteraceae</taxon>
        <taxon>Marinobacter</taxon>
    </lineage>
</organism>
<comment type="caution">
    <text evidence="2">The sequence shown here is derived from an EMBL/GenBank/DDBJ whole genome shotgun (WGS) entry which is preliminary data.</text>
</comment>
<evidence type="ECO:0008006" key="4">
    <source>
        <dbReference type="Google" id="ProtNLM"/>
    </source>
</evidence>
<reference evidence="2 3" key="1">
    <citation type="submission" date="2021-05" db="EMBL/GenBank/DDBJ databases">
        <title>Draft genomes of bacteria isolated from model marine particles.</title>
        <authorList>
            <person name="Datta M.S."/>
            <person name="Schwartzman J.A."/>
            <person name="Enke T.N."/>
            <person name="Saavedra J."/>
            <person name="Cermak N."/>
            <person name="Cordero O.X."/>
        </authorList>
    </citation>
    <scope>NUCLEOTIDE SEQUENCE [LARGE SCALE GENOMIC DNA]</scope>
    <source>
        <strain evidence="2 3">D2M19</strain>
    </source>
</reference>